<keyword evidence="2" id="KW-0472">Membrane</keyword>
<proteinExistence type="predicted"/>
<reference evidence="3 4" key="1">
    <citation type="journal article" date="2024" name="Science">
        <title>Giant polyketide synthase enzymes in the biosynthesis of giant marine polyether toxins.</title>
        <authorList>
            <person name="Fallon T.R."/>
            <person name="Shende V.V."/>
            <person name="Wierzbicki I.H."/>
            <person name="Pendleton A.L."/>
            <person name="Watervoot N.F."/>
            <person name="Auber R.P."/>
            <person name="Gonzalez D.J."/>
            <person name="Wisecaver J.H."/>
            <person name="Moore B.S."/>
        </authorList>
    </citation>
    <scope>NUCLEOTIDE SEQUENCE [LARGE SCALE GENOMIC DNA]</scope>
    <source>
        <strain evidence="3 4">12B1</strain>
    </source>
</reference>
<evidence type="ECO:0000256" key="2">
    <source>
        <dbReference type="SAM" id="Phobius"/>
    </source>
</evidence>
<evidence type="ECO:0008006" key="5">
    <source>
        <dbReference type="Google" id="ProtNLM"/>
    </source>
</evidence>
<evidence type="ECO:0000313" key="4">
    <source>
        <dbReference type="Proteomes" id="UP001515480"/>
    </source>
</evidence>
<keyword evidence="4" id="KW-1185">Reference proteome</keyword>
<dbReference type="EMBL" id="JBGBPQ010000003">
    <property type="protein sequence ID" value="KAL1526490.1"/>
    <property type="molecule type" value="Genomic_DNA"/>
</dbReference>
<evidence type="ECO:0000256" key="1">
    <source>
        <dbReference type="SAM" id="MobiDB-lite"/>
    </source>
</evidence>
<feature type="region of interest" description="Disordered" evidence="1">
    <location>
        <begin position="119"/>
        <end position="170"/>
    </location>
</feature>
<protein>
    <recommendedName>
        <fullName evidence="5">Transmembrane protein</fullName>
    </recommendedName>
</protein>
<feature type="compositionally biased region" description="Low complexity" evidence="1">
    <location>
        <begin position="149"/>
        <end position="170"/>
    </location>
</feature>
<dbReference type="Proteomes" id="UP001515480">
    <property type="component" value="Unassembled WGS sequence"/>
</dbReference>
<keyword evidence="2" id="KW-0812">Transmembrane</keyword>
<comment type="caution">
    <text evidence="3">The sequence shown here is derived from an EMBL/GenBank/DDBJ whole genome shotgun (WGS) entry which is preliminary data.</text>
</comment>
<feature type="compositionally biased region" description="Low complexity" evidence="1">
    <location>
        <begin position="119"/>
        <end position="131"/>
    </location>
</feature>
<keyword evidence="2" id="KW-1133">Transmembrane helix</keyword>
<accession>A0AB34JXV0</accession>
<organism evidence="3 4">
    <name type="scientific">Prymnesium parvum</name>
    <name type="common">Toxic golden alga</name>
    <dbReference type="NCBI Taxonomy" id="97485"/>
    <lineage>
        <taxon>Eukaryota</taxon>
        <taxon>Haptista</taxon>
        <taxon>Haptophyta</taxon>
        <taxon>Prymnesiophyceae</taxon>
        <taxon>Prymnesiales</taxon>
        <taxon>Prymnesiaceae</taxon>
        <taxon>Prymnesium</taxon>
    </lineage>
</organism>
<evidence type="ECO:0000313" key="3">
    <source>
        <dbReference type="EMBL" id="KAL1526490.1"/>
    </source>
</evidence>
<gene>
    <name evidence="3" type="ORF">AB1Y20_015200</name>
</gene>
<feature type="transmembrane region" description="Helical" evidence="2">
    <location>
        <begin position="26"/>
        <end position="45"/>
    </location>
</feature>
<dbReference type="AlphaFoldDB" id="A0AB34JXV0"/>
<sequence length="170" mass="17718">MLRARDFAIPPSDLETQRKRTKRQRLIELALPCALFSALLIAVFFSTGHQEASRRLMARAMATRLDAMPSVSAGGAAGEADPLQQATPTAGLLGNAVSFHPTRRGGNVVASQLLAKLQSASPTSDASSSRPSEQEPTTSTARDAADAVPPLTSAVSAPTPSAAAAEVKQR</sequence>
<name>A0AB34JXV0_PRYPA</name>